<dbReference type="InterPro" id="IPR039425">
    <property type="entry name" value="RNA_pol_sigma-70-like"/>
</dbReference>
<evidence type="ECO:0000256" key="4">
    <source>
        <dbReference type="ARBA" id="ARBA00023163"/>
    </source>
</evidence>
<dbReference type="GO" id="GO:0016987">
    <property type="term" value="F:sigma factor activity"/>
    <property type="evidence" value="ECO:0007669"/>
    <property type="project" value="UniProtKB-KW"/>
</dbReference>
<proteinExistence type="predicted"/>
<dbReference type="Pfam" id="PF04542">
    <property type="entry name" value="Sigma70_r2"/>
    <property type="match status" value="1"/>
</dbReference>
<name>A0A268EN25_9BACL</name>
<evidence type="ECO:0000256" key="3">
    <source>
        <dbReference type="ARBA" id="ARBA00023125"/>
    </source>
</evidence>
<dbReference type="Proteomes" id="UP000215596">
    <property type="component" value="Unassembled WGS sequence"/>
</dbReference>
<dbReference type="PANTHER" id="PTHR43133:SF8">
    <property type="entry name" value="RNA POLYMERASE SIGMA FACTOR HI_1459-RELATED"/>
    <property type="match status" value="1"/>
</dbReference>
<evidence type="ECO:0000313" key="7">
    <source>
        <dbReference type="Proteomes" id="UP000215596"/>
    </source>
</evidence>
<dbReference type="EMBL" id="NPBY01000055">
    <property type="protein sequence ID" value="PAD74521.1"/>
    <property type="molecule type" value="Genomic_DNA"/>
</dbReference>
<dbReference type="Gene3D" id="1.10.1740.10">
    <property type="match status" value="1"/>
</dbReference>
<dbReference type="GO" id="GO:0003677">
    <property type="term" value="F:DNA binding"/>
    <property type="evidence" value="ECO:0007669"/>
    <property type="project" value="UniProtKB-KW"/>
</dbReference>
<protein>
    <submittedName>
        <fullName evidence="6">RNA polymerase subunit sigma-24</fullName>
    </submittedName>
</protein>
<dbReference type="InterPro" id="IPR007627">
    <property type="entry name" value="RNA_pol_sigma70_r2"/>
</dbReference>
<gene>
    <name evidence="6" type="ORF">CHH67_17655</name>
</gene>
<feature type="non-terminal residue" evidence="6">
    <location>
        <position position="87"/>
    </location>
</feature>
<evidence type="ECO:0000259" key="5">
    <source>
        <dbReference type="Pfam" id="PF04542"/>
    </source>
</evidence>
<comment type="caution">
    <text evidence="6">The sequence shown here is derived from an EMBL/GenBank/DDBJ whole genome shotgun (WGS) entry which is preliminary data.</text>
</comment>
<keyword evidence="3" id="KW-0238">DNA-binding</keyword>
<dbReference type="InterPro" id="IPR013325">
    <property type="entry name" value="RNA_pol_sigma_r2"/>
</dbReference>
<dbReference type="SUPFAM" id="SSF88946">
    <property type="entry name" value="Sigma2 domain of RNA polymerase sigma factors"/>
    <property type="match status" value="1"/>
</dbReference>
<evidence type="ECO:0000313" key="6">
    <source>
        <dbReference type="EMBL" id="PAD74521.1"/>
    </source>
</evidence>
<feature type="domain" description="RNA polymerase sigma-70 region 2" evidence="5">
    <location>
        <begin position="27"/>
        <end position="87"/>
    </location>
</feature>
<accession>A0A268EN25</accession>
<dbReference type="AlphaFoldDB" id="A0A268EN25"/>
<dbReference type="RefSeq" id="WP_280523045.1">
    <property type="nucleotide sequence ID" value="NZ_NPBY01000055.1"/>
</dbReference>
<keyword evidence="4" id="KW-0804">Transcription</keyword>
<evidence type="ECO:0000256" key="2">
    <source>
        <dbReference type="ARBA" id="ARBA00023082"/>
    </source>
</evidence>
<evidence type="ECO:0000256" key="1">
    <source>
        <dbReference type="ARBA" id="ARBA00023015"/>
    </source>
</evidence>
<dbReference type="GO" id="GO:0006352">
    <property type="term" value="P:DNA-templated transcription initiation"/>
    <property type="evidence" value="ECO:0007669"/>
    <property type="project" value="InterPro"/>
</dbReference>
<sequence>MSNRLQLLLAAEFADLSEALQEQIYYEFYDLVYGQILYIVRDHAAAEDIIQESFLKVITSKPEFENESKMRGWLRVVAKNSTMNYLR</sequence>
<keyword evidence="1" id="KW-0805">Transcription regulation</keyword>
<organism evidence="6 7">
    <name type="scientific">Paenibacillus campinasensis</name>
    <dbReference type="NCBI Taxonomy" id="66347"/>
    <lineage>
        <taxon>Bacteria</taxon>
        <taxon>Bacillati</taxon>
        <taxon>Bacillota</taxon>
        <taxon>Bacilli</taxon>
        <taxon>Bacillales</taxon>
        <taxon>Paenibacillaceae</taxon>
        <taxon>Paenibacillus</taxon>
    </lineage>
</organism>
<dbReference type="PANTHER" id="PTHR43133">
    <property type="entry name" value="RNA POLYMERASE ECF-TYPE SIGMA FACTO"/>
    <property type="match status" value="1"/>
</dbReference>
<keyword evidence="2" id="KW-0731">Sigma factor</keyword>
<reference evidence="6 7" key="1">
    <citation type="submission" date="2017-07" db="EMBL/GenBank/DDBJ databases">
        <title>Isolation and whole genome analysis of endospore-forming bacteria from heroin.</title>
        <authorList>
            <person name="Kalinowski J."/>
            <person name="Ahrens B."/>
            <person name="Al-Dilaimi A."/>
            <person name="Winkler A."/>
            <person name="Wibberg D."/>
            <person name="Schleenbecker U."/>
            <person name="Ruckert C."/>
            <person name="Wolfel R."/>
            <person name="Grass G."/>
        </authorList>
    </citation>
    <scope>NUCLEOTIDE SEQUENCE [LARGE SCALE GENOMIC DNA]</scope>
    <source>
        <strain evidence="6 7">7537-G1</strain>
    </source>
</reference>